<name>A0A8H4NIQ6_9HYPO</name>
<evidence type="ECO:0000256" key="5">
    <source>
        <dbReference type="ARBA" id="ARBA00022692"/>
    </source>
</evidence>
<dbReference type="Gene3D" id="3.50.50.60">
    <property type="entry name" value="FAD/NAD(P)-binding domain"/>
    <property type="match status" value="1"/>
</dbReference>
<keyword evidence="13" id="KW-1185">Reference proteome</keyword>
<dbReference type="PANTHER" id="PTHR47356:SF2">
    <property type="entry name" value="FAD-BINDING DOMAIN-CONTAINING PROTEIN-RELATED"/>
    <property type="match status" value="1"/>
</dbReference>
<gene>
    <name evidence="12" type="ORF">F53441_13946</name>
</gene>
<dbReference type="PANTHER" id="PTHR47356">
    <property type="entry name" value="FAD-DEPENDENT MONOOXYGENASE ASQG-RELATED"/>
    <property type="match status" value="1"/>
</dbReference>
<evidence type="ECO:0000256" key="4">
    <source>
        <dbReference type="ARBA" id="ARBA00022630"/>
    </source>
</evidence>
<evidence type="ECO:0000256" key="2">
    <source>
        <dbReference type="ARBA" id="ARBA00004370"/>
    </source>
</evidence>
<dbReference type="OrthoDB" id="2431938at2759"/>
<dbReference type="EMBL" id="JAADJG010000983">
    <property type="protein sequence ID" value="KAF4430542.1"/>
    <property type="molecule type" value="Genomic_DNA"/>
</dbReference>
<evidence type="ECO:0000256" key="1">
    <source>
        <dbReference type="ARBA" id="ARBA00001974"/>
    </source>
</evidence>
<dbReference type="InterPro" id="IPR002938">
    <property type="entry name" value="FAD-bd"/>
</dbReference>
<keyword evidence="9" id="KW-0503">Monooxygenase</keyword>
<keyword evidence="8" id="KW-0560">Oxidoreductase</keyword>
<keyword evidence="6" id="KW-0274">FAD</keyword>
<dbReference type="InterPro" id="IPR036188">
    <property type="entry name" value="FAD/NAD-bd_sf"/>
</dbReference>
<evidence type="ECO:0000256" key="8">
    <source>
        <dbReference type="ARBA" id="ARBA00023002"/>
    </source>
</evidence>
<keyword evidence="7" id="KW-1133">Transmembrane helix</keyword>
<comment type="subcellular location">
    <subcellularLocation>
        <location evidence="2">Membrane</location>
    </subcellularLocation>
</comment>
<comment type="similarity">
    <text evidence="3">Belongs to the paxM FAD-dependent monooxygenase family.</text>
</comment>
<organism evidence="12 13">
    <name type="scientific">Fusarium austroafricanum</name>
    <dbReference type="NCBI Taxonomy" id="2364996"/>
    <lineage>
        <taxon>Eukaryota</taxon>
        <taxon>Fungi</taxon>
        <taxon>Dikarya</taxon>
        <taxon>Ascomycota</taxon>
        <taxon>Pezizomycotina</taxon>
        <taxon>Sordariomycetes</taxon>
        <taxon>Hypocreomycetidae</taxon>
        <taxon>Hypocreales</taxon>
        <taxon>Nectriaceae</taxon>
        <taxon>Fusarium</taxon>
        <taxon>Fusarium concolor species complex</taxon>
    </lineage>
</organism>
<protein>
    <recommendedName>
        <fullName evidence="11">FAD-binding domain-containing protein</fullName>
    </recommendedName>
</protein>
<evidence type="ECO:0000256" key="10">
    <source>
        <dbReference type="ARBA" id="ARBA00023136"/>
    </source>
</evidence>
<reference evidence="12" key="1">
    <citation type="submission" date="2020-01" db="EMBL/GenBank/DDBJ databases">
        <title>Identification and distribution of gene clusters putatively required for synthesis of sphingolipid metabolism inhibitors in phylogenetically diverse species of the filamentous fungus Fusarium.</title>
        <authorList>
            <person name="Kim H.-S."/>
            <person name="Busman M."/>
            <person name="Brown D.W."/>
            <person name="Divon H."/>
            <person name="Uhlig S."/>
            <person name="Proctor R.H."/>
        </authorList>
    </citation>
    <scope>NUCLEOTIDE SEQUENCE</scope>
    <source>
        <strain evidence="12">NRRL 53441</strain>
    </source>
</reference>
<dbReference type="InterPro" id="IPR050562">
    <property type="entry name" value="FAD_mOase_fung"/>
</dbReference>
<evidence type="ECO:0000256" key="6">
    <source>
        <dbReference type="ARBA" id="ARBA00022827"/>
    </source>
</evidence>
<comment type="caution">
    <text evidence="12">The sequence shown here is derived from an EMBL/GenBank/DDBJ whole genome shotgun (WGS) entry which is preliminary data.</text>
</comment>
<proteinExistence type="inferred from homology"/>
<evidence type="ECO:0000256" key="9">
    <source>
        <dbReference type="ARBA" id="ARBA00023033"/>
    </source>
</evidence>
<dbReference type="PRINTS" id="PR00420">
    <property type="entry name" value="RNGMNOXGNASE"/>
</dbReference>
<comment type="cofactor">
    <cofactor evidence="1">
        <name>FAD</name>
        <dbReference type="ChEBI" id="CHEBI:57692"/>
    </cofactor>
</comment>
<evidence type="ECO:0000259" key="11">
    <source>
        <dbReference type="Pfam" id="PF01494"/>
    </source>
</evidence>
<evidence type="ECO:0000256" key="7">
    <source>
        <dbReference type="ARBA" id="ARBA00022989"/>
    </source>
</evidence>
<evidence type="ECO:0000313" key="13">
    <source>
        <dbReference type="Proteomes" id="UP000605986"/>
    </source>
</evidence>
<accession>A0A8H4NIQ6</accession>
<dbReference type="AlphaFoldDB" id="A0A8H4NIQ6"/>
<keyword evidence="4" id="KW-0285">Flavoprotein</keyword>
<dbReference type="GO" id="GO:0016020">
    <property type="term" value="C:membrane"/>
    <property type="evidence" value="ECO:0007669"/>
    <property type="project" value="UniProtKB-SubCell"/>
</dbReference>
<evidence type="ECO:0000313" key="12">
    <source>
        <dbReference type="EMBL" id="KAF4430542.1"/>
    </source>
</evidence>
<dbReference type="SUPFAM" id="SSF51905">
    <property type="entry name" value="FAD/NAD(P)-binding domain"/>
    <property type="match status" value="1"/>
</dbReference>
<dbReference type="Proteomes" id="UP000605986">
    <property type="component" value="Unassembled WGS sequence"/>
</dbReference>
<dbReference type="GO" id="GO:0004497">
    <property type="term" value="F:monooxygenase activity"/>
    <property type="evidence" value="ECO:0007669"/>
    <property type="project" value="UniProtKB-KW"/>
</dbReference>
<sequence length="434" mass="48908">MSGFKVLIVGAGPTGLLAGLTLQRMGVEFTILERRNENDLNWGSSVCLWPNSVRILDQLGLLEEAIALNLPLQKKCNLRRDGKVMSWSNMIENIGHYHGHPYMPFQRGDLINLLMGDLSDIANQLLFNKQVSSVISGPDGVEVKCADGSTYSGDLLIGADGIHSTVRNFVNDVNSKGETNGDFTTTFYGFFGHGTTVSTDLEPGVDYECHSEGFSTQLIMPSHEKFFFTIYLKLDKPTKERQYVTAEQAEELAKMYGDVYMAPGVTFKQVWEAKDWTYAAPYEEGVAKKWFRDRVVMLGDSVHKMTPNVGFGLNAGWQSTVVLLNLLRPLLLNDSKPEIKDLTKVFEEYRKIRFDHAKSDVELSGTSTRAVMWDNFVWRFLDEYVLPYINGDTILAKWICCPSVQKAVTLNFLPEPNFKEGELKWRNKPVVVKG</sequence>
<dbReference type="Pfam" id="PF01494">
    <property type="entry name" value="FAD_binding_3"/>
    <property type="match status" value="1"/>
</dbReference>
<evidence type="ECO:0000256" key="3">
    <source>
        <dbReference type="ARBA" id="ARBA00007992"/>
    </source>
</evidence>
<keyword evidence="10" id="KW-0472">Membrane</keyword>
<keyword evidence="5" id="KW-0812">Transmembrane</keyword>
<feature type="domain" description="FAD-binding" evidence="11">
    <location>
        <begin position="5"/>
        <end position="329"/>
    </location>
</feature>
<dbReference type="GO" id="GO:0071949">
    <property type="term" value="F:FAD binding"/>
    <property type="evidence" value="ECO:0007669"/>
    <property type="project" value="InterPro"/>
</dbReference>